<gene>
    <name evidence="2" type="ORF">AMK68_00245</name>
</gene>
<dbReference type="EMBL" id="LIZY01000003">
    <property type="protein sequence ID" value="KPJ64898.1"/>
    <property type="molecule type" value="Genomic_DNA"/>
</dbReference>
<dbReference type="AlphaFoldDB" id="A0A0S7XQX6"/>
<feature type="domain" description="HTH cro/C1-type" evidence="1">
    <location>
        <begin position="10"/>
        <end position="64"/>
    </location>
</feature>
<sequence>MPTLTRRNDLQALIKAKGLSQSQVAERCAVTDHHLSDVLCGRAALTRRLARLLSFATGIPLAVILPPGDGEKGA</sequence>
<dbReference type="GO" id="GO:0003677">
    <property type="term" value="F:DNA binding"/>
    <property type="evidence" value="ECO:0007669"/>
    <property type="project" value="InterPro"/>
</dbReference>
<dbReference type="SUPFAM" id="SSF47413">
    <property type="entry name" value="lambda repressor-like DNA-binding domains"/>
    <property type="match status" value="1"/>
</dbReference>
<evidence type="ECO:0000313" key="2">
    <source>
        <dbReference type="EMBL" id="KPJ64898.1"/>
    </source>
</evidence>
<accession>A0A0S7XQX6</accession>
<name>A0A0S7XQX6_9BACT</name>
<dbReference type="InterPro" id="IPR001387">
    <property type="entry name" value="Cro/C1-type_HTH"/>
</dbReference>
<dbReference type="InterPro" id="IPR010982">
    <property type="entry name" value="Lambda_DNA-bd_dom_sf"/>
</dbReference>
<dbReference type="Proteomes" id="UP000052020">
    <property type="component" value="Unassembled WGS sequence"/>
</dbReference>
<reference evidence="2 3" key="1">
    <citation type="journal article" date="2015" name="Microbiome">
        <title>Genomic resolution of linkages in carbon, nitrogen, and sulfur cycling among widespread estuary sediment bacteria.</title>
        <authorList>
            <person name="Baker B.J."/>
            <person name="Lazar C.S."/>
            <person name="Teske A.P."/>
            <person name="Dick G.J."/>
        </authorList>
    </citation>
    <scope>NUCLEOTIDE SEQUENCE [LARGE SCALE GENOMIC DNA]</scope>
    <source>
        <strain evidence="2">DG_56</strain>
    </source>
</reference>
<dbReference type="Gene3D" id="1.10.260.40">
    <property type="entry name" value="lambda repressor-like DNA-binding domains"/>
    <property type="match status" value="1"/>
</dbReference>
<organism evidence="2 3">
    <name type="scientific">candidate division KD3-62 bacterium DG_56</name>
    <dbReference type="NCBI Taxonomy" id="1704032"/>
    <lineage>
        <taxon>Bacteria</taxon>
        <taxon>candidate division KD3-62</taxon>
    </lineage>
</organism>
<dbReference type="PROSITE" id="PS50943">
    <property type="entry name" value="HTH_CROC1"/>
    <property type="match status" value="1"/>
</dbReference>
<comment type="caution">
    <text evidence="2">The sequence shown here is derived from an EMBL/GenBank/DDBJ whole genome shotgun (WGS) entry which is preliminary data.</text>
</comment>
<dbReference type="CDD" id="cd00093">
    <property type="entry name" value="HTH_XRE"/>
    <property type="match status" value="1"/>
</dbReference>
<evidence type="ECO:0000313" key="3">
    <source>
        <dbReference type="Proteomes" id="UP000052020"/>
    </source>
</evidence>
<evidence type="ECO:0000259" key="1">
    <source>
        <dbReference type="PROSITE" id="PS50943"/>
    </source>
</evidence>
<proteinExistence type="predicted"/>
<protein>
    <recommendedName>
        <fullName evidence="1">HTH cro/C1-type domain-containing protein</fullName>
    </recommendedName>
</protein>